<evidence type="ECO:0000256" key="1">
    <source>
        <dbReference type="ARBA" id="ARBA00004236"/>
    </source>
</evidence>
<feature type="binding site" evidence="3">
    <location>
        <position position="110"/>
    </location>
    <ligand>
        <name>ATP</name>
        <dbReference type="ChEBI" id="CHEBI:30616"/>
    </ligand>
</feature>
<evidence type="ECO:0000259" key="5">
    <source>
        <dbReference type="PROSITE" id="PS50011"/>
    </source>
</evidence>
<dbReference type="Proteomes" id="UP001341840">
    <property type="component" value="Unassembled WGS sequence"/>
</dbReference>
<dbReference type="PROSITE" id="PS00107">
    <property type="entry name" value="PROTEIN_KINASE_ATP"/>
    <property type="match status" value="1"/>
</dbReference>
<dbReference type="PROSITE" id="PS50011">
    <property type="entry name" value="PROTEIN_KINASE_DOM"/>
    <property type="match status" value="1"/>
</dbReference>
<feature type="compositionally biased region" description="Low complexity" evidence="4">
    <location>
        <begin position="37"/>
        <end position="47"/>
    </location>
</feature>
<dbReference type="PANTHER" id="PTHR45621">
    <property type="entry name" value="OS01G0588500 PROTEIN-RELATED"/>
    <property type="match status" value="1"/>
</dbReference>
<evidence type="ECO:0000256" key="3">
    <source>
        <dbReference type="PROSITE-ProRule" id="PRU10141"/>
    </source>
</evidence>
<reference evidence="6 7" key="1">
    <citation type="journal article" date="2023" name="Plants (Basel)">
        <title>Bridging the Gap: Combining Genomics and Transcriptomics Approaches to Understand Stylosanthes scabra, an Orphan Legume from the Brazilian Caatinga.</title>
        <authorList>
            <person name="Ferreira-Neto J.R.C."/>
            <person name="da Silva M.D."/>
            <person name="Binneck E."/>
            <person name="de Melo N.F."/>
            <person name="da Silva R.H."/>
            <person name="de Melo A.L.T.M."/>
            <person name="Pandolfi V."/>
            <person name="Bustamante F.O."/>
            <person name="Brasileiro-Vidal A.C."/>
            <person name="Benko-Iseppon A.M."/>
        </authorList>
    </citation>
    <scope>NUCLEOTIDE SEQUENCE [LARGE SCALE GENOMIC DNA]</scope>
    <source>
        <tissue evidence="6">Leaves</tissue>
    </source>
</reference>
<keyword evidence="6" id="KW-0808">Transferase</keyword>
<accession>A0ABU6YQ79</accession>
<sequence>MGVCLSGLGKSESRKDTGVNSKYVRTNENDLGNTNVPSTTTRPTPTSEGEILHCSKLKSFSFSELKTATRNFHRNNLLGEGDFGSVFKGWVNENSLVAAKPGTGVVIAVKRLYQHGLEGDSEWLAEVNYLGQFSHSHLVRLIGYCLKDKHRLLVFEYMSRGSLENHLFRQLQCKTFGFRAGKGWIQIRKH</sequence>
<dbReference type="InterPro" id="IPR050823">
    <property type="entry name" value="Plant_Ser_Thr_Prot_Kinase"/>
</dbReference>
<feature type="domain" description="Protein kinase" evidence="5">
    <location>
        <begin position="72"/>
        <end position="190"/>
    </location>
</feature>
<organism evidence="6 7">
    <name type="scientific">Stylosanthes scabra</name>
    <dbReference type="NCBI Taxonomy" id="79078"/>
    <lineage>
        <taxon>Eukaryota</taxon>
        <taxon>Viridiplantae</taxon>
        <taxon>Streptophyta</taxon>
        <taxon>Embryophyta</taxon>
        <taxon>Tracheophyta</taxon>
        <taxon>Spermatophyta</taxon>
        <taxon>Magnoliopsida</taxon>
        <taxon>eudicotyledons</taxon>
        <taxon>Gunneridae</taxon>
        <taxon>Pentapetalae</taxon>
        <taxon>rosids</taxon>
        <taxon>fabids</taxon>
        <taxon>Fabales</taxon>
        <taxon>Fabaceae</taxon>
        <taxon>Papilionoideae</taxon>
        <taxon>50 kb inversion clade</taxon>
        <taxon>dalbergioids sensu lato</taxon>
        <taxon>Dalbergieae</taxon>
        <taxon>Pterocarpus clade</taxon>
        <taxon>Stylosanthes</taxon>
    </lineage>
</organism>
<keyword evidence="3" id="KW-0547">Nucleotide-binding</keyword>
<dbReference type="Pfam" id="PF07714">
    <property type="entry name" value="PK_Tyr_Ser-Thr"/>
    <property type="match status" value="1"/>
</dbReference>
<dbReference type="EMBL" id="JASCZI010242803">
    <property type="protein sequence ID" value="MED6212085.1"/>
    <property type="molecule type" value="Genomic_DNA"/>
</dbReference>
<comment type="caution">
    <text evidence="6">The sequence shown here is derived from an EMBL/GenBank/DDBJ whole genome shotgun (WGS) entry which is preliminary data.</text>
</comment>
<protein>
    <submittedName>
        <fullName evidence="6">Serine/threonine-protein kinase pbl9</fullName>
    </submittedName>
</protein>
<dbReference type="SUPFAM" id="SSF56112">
    <property type="entry name" value="Protein kinase-like (PK-like)"/>
    <property type="match status" value="1"/>
</dbReference>
<dbReference type="GO" id="GO:0016301">
    <property type="term" value="F:kinase activity"/>
    <property type="evidence" value="ECO:0007669"/>
    <property type="project" value="UniProtKB-KW"/>
</dbReference>
<dbReference type="InterPro" id="IPR017441">
    <property type="entry name" value="Protein_kinase_ATP_BS"/>
</dbReference>
<evidence type="ECO:0000256" key="4">
    <source>
        <dbReference type="SAM" id="MobiDB-lite"/>
    </source>
</evidence>
<keyword evidence="2" id="KW-1003">Cell membrane</keyword>
<dbReference type="InterPro" id="IPR001245">
    <property type="entry name" value="Ser-Thr/Tyr_kinase_cat_dom"/>
</dbReference>
<evidence type="ECO:0000256" key="2">
    <source>
        <dbReference type="ARBA" id="ARBA00022475"/>
    </source>
</evidence>
<proteinExistence type="predicted"/>
<evidence type="ECO:0000313" key="7">
    <source>
        <dbReference type="Proteomes" id="UP001341840"/>
    </source>
</evidence>
<dbReference type="Gene3D" id="3.30.200.20">
    <property type="entry name" value="Phosphorylase Kinase, domain 1"/>
    <property type="match status" value="1"/>
</dbReference>
<keyword evidence="2" id="KW-0472">Membrane</keyword>
<evidence type="ECO:0000313" key="6">
    <source>
        <dbReference type="EMBL" id="MED6212085.1"/>
    </source>
</evidence>
<feature type="region of interest" description="Disordered" evidence="4">
    <location>
        <begin position="1"/>
        <end position="48"/>
    </location>
</feature>
<feature type="compositionally biased region" description="Polar residues" evidence="4">
    <location>
        <begin position="18"/>
        <end position="36"/>
    </location>
</feature>
<keyword evidence="7" id="KW-1185">Reference proteome</keyword>
<gene>
    <name evidence="6" type="primary">PBL9_4</name>
    <name evidence="6" type="ORF">PIB30_079911</name>
</gene>
<keyword evidence="6" id="KW-0418">Kinase</keyword>
<dbReference type="InterPro" id="IPR011009">
    <property type="entry name" value="Kinase-like_dom_sf"/>
</dbReference>
<keyword evidence="3" id="KW-0067">ATP-binding</keyword>
<name>A0ABU6YQ79_9FABA</name>
<comment type="subcellular location">
    <subcellularLocation>
        <location evidence="1">Cell membrane</location>
    </subcellularLocation>
</comment>
<dbReference type="InterPro" id="IPR000719">
    <property type="entry name" value="Prot_kinase_dom"/>
</dbReference>